<dbReference type="GO" id="GO:0016020">
    <property type="term" value="C:membrane"/>
    <property type="evidence" value="ECO:0007669"/>
    <property type="project" value="UniProtKB-SubCell"/>
</dbReference>
<dbReference type="OrthoDB" id="7030431at2"/>
<keyword evidence="4 10" id="KW-1133">Transmembrane helix</keyword>
<feature type="domain" description="Methyl-accepting transducer" evidence="11">
    <location>
        <begin position="403"/>
        <end position="639"/>
    </location>
</feature>
<evidence type="ECO:0000256" key="3">
    <source>
        <dbReference type="ARBA" id="ARBA00022692"/>
    </source>
</evidence>
<evidence type="ECO:0000256" key="6">
    <source>
        <dbReference type="ARBA" id="ARBA00023224"/>
    </source>
</evidence>
<dbReference type="AlphaFoldDB" id="A0A4Q9QP97"/>
<feature type="compositionally biased region" description="Polar residues" evidence="9">
    <location>
        <begin position="465"/>
        <end position="480"/>
    </location>
</feature>
<dbReference type="SUPFAM" id="SSF58104">
    <property type="entry name" value="Methyl-accepting chemotaxis protein (MCP) signaling domain"/>
    <property type="match status" value="1"/>
</dbReference>
<dbReference type="PANTHER" id="PTHR32089">
    <property type="entry name" value="METHYL-ACCEPTING CHEMOTAXIS PROTEIN MCPB"/>
    <property type="match status" value="1"/>
</dbReference>
<dbReference type="EMBL" id="QJUI01000006">
    <property type="protein sequence ID" value="TBU81135.1"/>
    <property type="molecule type" value="Genomic_DNA"/>
</dbReference>
<comment type="caution">
    <text evidence="13">The sequence shown here is derived from an EMBL/GenBank/DDBJ whole genome shotgun (WGS) entry which is preliminary data.</text>
</comment>
<dbReference type="Proteomes" id="UP000292302">
    <property type="component" value="Unassembled WGS sequence"/>
</dbReference>
<dbReference type="RefSeq" id="WP_131179591.1">
    <property type="nucleotide sequence ID" value="NZ_QJUI01000006.1"/>
</dbReference>
<dbReference type="SMART" id="SM00304">
    <property type="entry name" value="HAMP"/>
    <property type="match status" value="1"/>
</dbReference>
<keyword evidence="3 10" id="KW-0812">Transmembrane</keyword>
<dbReference type="PROSITE" id="PS50885">
    <property type="entry name" value="HAMP"/>
    <property type="match status" value="1"/>
</dbReference>
<evidence type="ECO:0000256" key="4">
    <source>
        <dbReference type="ARBA" id="ARBA00022989"/>
    </source>
</evidence>
<evidence type="ECO:0000256" key="1">
    <source>
        <dbReference type="ARBA" id="ARBA00004141"/>
    </source>
</evidence>
<gene>
    <name evidence="13" type="ORF">DNK06_08455</name>
</gene>
<dbReference type="Gene3D" id="1.10.287.950">
    <property type="entry name" value="Methyl-accepting chemotaxis protein"/>
    <property type="match status" value="1"/>
</dbReference>
<dbReference type="SMART" id="SM00283">
    <property type="entry name" value="MA"/>
    <property type="match status" value="1"/>
</dbReference>
<keyword evidence="5 10" id="KW-0472">Membrane</keyword>
<sequence length="676" mass="73736">MWGLLKPGVRVLERVSFTRKFQLLFVLFVIPLGYALWVMLSSNLQRIEALGHEFDGMQGVHALGVVEQELLEQRFLLARWKGNDKAAESLLHERSKALDEALAVASEQLKLTPLSDETQRQLEALQASLGELDLDVLGKMALLDALERYQNTLSHLVVLRELVATDSGLILDPYLDTYLMMEQLTFTLPRLAENLGSFASQGYGSLVAQHFTLQNRVLVRDLRRSLEQSGAQISKARTALERSSPAAMLRLQQPFAQAEQGLQHFLGEIDRDMFEASPMVLQPAQFVEQVQTLEEQLRALRQAVFEQFNASLGDYRSQAQQNMLHTVLIFAALTMLALYLLLCLNASIHRSTTGIIQAAEGLRDGDLRVRMHVHGADDLAAISTALNSAVGQLRDSMQGVGREGQHLDETVQGLGSQASSSLAAVEQQQAQMSQIATAATQMAATAQSVAQSCEQAAQEAEQTREIANQSNQRSARTSASMRELSGRLAGSATTLQQLRKQTEQITRVVDVIKGIAEQTNLLALNAAIEAARAGEQGRGFAVVADEVRSLSQRTQNSTAEIAQTVGDLHKVVGQSVAEMEQAMQQAEGDVGNVLAMSADLDGIVESVQRVSDRLAQIATAAEQQAATADEVSHNIQQVDHAASALLDGARMVSNASEQLRRGSETLAQNTGRFRVD</sequence>
<reference evidence="13 14" key="1">
    <citation type="submission" date="2018-06" db="EMBL/GenBank/DDBJ databases">
        <title>Three novel Pseudomonas species isolated from symptomatic oak.</title>
        <authorList>
            <person name="Bueno-Gonzalez V."/>
            <person name="Brady C."/>
        </authorList>
    </citation>
    <scope>NUCLEOTIDE SEQUENCE [LARGE SCALE GENOMIC DNA]</scope>
    <source>
        <strain evidence="13 14">P9A</strain>
    </source>
</reference>
<evidence type="ECO:0000313" key="14">
    <source>
        <dbReference type="Proteomes" id="UP000292302"/>
    </source>
</evidence>
<dbReference type="PRINTS" id="PR00260">
    <property type="entry name" value="CHEMTRNSDUCR"/>
</dbReference>
<keyword evidence="2" id="KW-0145">Chemotaxis</keyword>
<dbReference type="PANTHER" id="PTHR32089:SF120">
    <property type="entry name" value="METHYL-ACCEPTING CHEMOTAXIS PROTEIN TLPQ"/>
    <property type="match status" value="1"/>
</dbReference>
<evidence type="ECO:0000256" key="10">
    <source>
        <dbReference type="SAM" id="Phobius"/>
    </source>
</evidence>
<dbReference type="InterPro" id="IPR004090">
    <property type="entry name" value="Chemotax_Me-accpt_rcpt"/>
</dbReference>
<dbReference type="Pfam" id="PF00015">
    <property type="entry name" value="MCPsignal"/>
    <property type="match status" value="1"/>
</dbReference>
<comment type="similarity">
    <text evidence="7">Belongs to the methyl-accepting chemotaxis (MCP) protein family.</text>
</comment>
<keyword evidence="14" id="KW-1185">Reference proteome</keyword>
<evidence type="ECO:0000313" key="13">
    <source>
        <dbReference type="EMBL" id="TBU81135.1"/>
    </source>
</evidence>
<dbReference type="GO" id="GO:0007165">
    <property type="term" value="P:signal transduction"/>
    <property type="evidence" value="ECO:0007669"/>
    <property type="project" value="UniProtKB-KW"/>
</dbReference>
<evidence type="ECO:0000256" key="8">
    <source>
        <dbReference type="PROSITE-ProRule" id="PRU00284"/>
    </source>
</evidence>
<feature type="region of interest" description="Disordered" evidence="9">
    <location>
        <begin position="460"/>
        <end position="485"/>
    </location>
</feature>
<dbReference type="InterPro" id="IPR004089">
    <property type="entry name" value="MCPsignal_dom"/>
</dbReference>
<dbReference type="PROSITE" id="PS50111">
    <property type="entry name" value="CHEMOTAXIS_TRANSDUC_2"/>
    <property type="match status" value="1"/>
</dbReference>
<keyword evidence="6 8" id="KW-0807">Transducer</keyword>
<comment type="subcellular location">
    <subcellularLocation>
        <location evidence="1">Membrane</location>
        <topology evidence="1">Multi-pass membrane protein</topology>
    </subcellularLocation>
</comment>
<feature type="transmembrane region" description="Helical" evidence="10">
    <location>
        <begin position="21"/>
        <end position="40"/>
    </location>
</feature>
<name>A0A4Q9QP97_9GAMM</name>
<protein>
    <submittedName>
        <fullName evidence="13">Methyl-accepting chemotaxis protein</fullName>
    </submittedName>
</protein>
<evidence type="ECO:0000259" key="12">
    <source>
        <dbReference type="PROSITE" id="PS50885"/>
    </source>
</evidence>
<feature type="transmembrane region" description="Helical" evidence="10">
    <location>
        <begin position="323"/>
        <end position="342"/>
    </location>
</feature>
<dbReference type="FunFam" id="1.10.287.950:FF:000001">
    <property type="entry name" value="Methyl-accepting chemotaxis sensory transducer"/>
    <property type="match status" value="1"/>
</dbReference>
<accession>A0A4Q9QP97</accession>
<evidence type="ECO:0000256" key="5">
    <source>
        <dbReference type="ARBA" id="ARBA00023136"/>
    </source>
</evidence>
<organism evidence="13 14">
    <name type="scientific">Phytopseudomonas daroniae</name>
    <dbReference type="NCBI Taxonomy" id="2487519"/>
    <lineage>
        <taxon>Bacteria</taxon>
        <taxon>Pseudomonadati</taxon>
        <taxon>Pseudomonadota</taxon>
        <taxon>Gammaproteobacteria</taxon>
        <taxon>Pseudomonadales</taxon>
        <taxon>Pseudomonadaceae</taxon>
        <taxon>Phytopseudomonas</taxon>
    </lineage>
</organism>
<dbReference type="GO" id="GO:0004888">
    <property type="term" value="F:transmembrane signaling receptor activity"/>
    <property type="evidence" value="ECO:0007669"/>
    <property type="project" value="InterPro"/>
</dbReference>
<proteinExistence type="inferred from homology"/>
<evidence type="ECO:0000259" key="11">
    <source>
        <dbReference type="PROSITE" id="PS50111"/>
    </source>
</evidence>
<dbReference type="InterPro" id="IPR003660">
    <property type="entry name" value="HAMP_dom"/>
</dbReference>
<evidence type="ECO:0000256" key="2">
    <source>
        <dbReference type="ARBA" id="ARBA00022500"/>
    </source>
</evidence>
<feature type="domain" description="HAMP" evidence="12">
    <location>
        <begin position="346"/>
        <end position="398"/>
    </location>
</feature>
<evidence type="ECO:0000256" key="9">
    <source>
        <dbReference type="SAM" id="MobiDB-lite"/>
    </source>
</evidence>
<evidence type="ECO:0000256" key="7">
    <source>
        <dbReference type="ARBA" id="ARBA00029447"/>
    </source>
</evidence>
<dbReference type="GO" id="GO:0006935">
    <property type="term" value="P:chemotaxis"/>
    <property type="evidence" value="ECO:0007669"/>
    <property type="project" value="UniProtKB-KW"/>
</dbReference>